<reference evidence="1 2" key="2">
    <citation type="journal article" date="2022" name="Mol. Biol. Evol.">
        <title>Comparative Genomics Reveals Insights into the Divergent Evolution of Astigmatic Mites and Household Pest Adaptations.</title>
        <authorList>
            <person name="Xiong Q."/>
            <person name="Wan A.T."/>
            <person name="Liu X."/>
            <person name="Fung C.S."/>
            <person name="Xiao X."/>
            <person name="Malainual N."/>
            <person name="Hou J."/>
            <person name="Wang L."/>
            <person name="Wang M."/>
            <person name="Yang K.Y."/>
            <person name="Cui Y."/>
            <person name="Leung E.L."/>
            <person name="Nong W."/>
            <person name="Shin S.K."/>
            <person name="Au S.W."/>
            <person name="Jeong K.Y."/>
            <person name="Chew F.T."/>
            <person name="Hui J.H."/>
            <person name="Leung T.F."/>
            <person name="Tungtrongchitr A."/>
            <person name="Zhong N."/>
            <person name="Liu Z."/>
            <person name="Tsui S.K."/>
        </authorList>
    </citation>
    <scope>NUCLEOTIDE SEQUENCE [LARGE SCALE GENOMIC DNA]</scope>
    <source>
        <strain evidence="1">Derp</strain>
    </source>
</reference>
<comment type="caution">
    <text evidence="1">The sequence shown here is derived from an EMBL/GenBank/DDBJ whole genome shotgun (WGS) entry which is preliminary data.</text>
</comment>
<organism evidence="1 2">
    <name type="scientific">Dermatophagoides pteronyssinus</name>
    <name type="common">European house dust mite</name>
    <dbReference type="NCBI Taxonomy" id="6956"/>
    <lineage>
        <taxon>Eukaryota</taxon>
        <taxon>Metazoa</taxon>
        <taxon>Ecdysozoa</taxon>
        <taxon>Arthropoda</taxon>
        <taxon>Chelicerata</taxon>
        <taxon>Arachnida</taxon>
        <taxon>Acari</taxon>
        <taxon>Acariformes</taxon>
        <taxon>Sarcoptiformes</taxon>
        <taxon>Astigmata</taxon>
        <taxon>Psoroptidia</taxon>
        <taxon>Analgoidea</taxon>
        <taxon>Pyroglyphidae</taxon>
        <taxon>Dermatophagoidinae</taxon>
        <taxon>Dermatophagoides</taxon>
    </lineage>
</organism>
<dbReference type="Proteomes" id="UP000887458">
    <property type="component" value="Unassembled WGS sequence"/>
</dbReference>
<reference evidence="1 2" key="1">
    <citation type="journal article" date="2018" name="J. Allergy Clin. Immunol.">
        <title>High-quality assembly of Dermatophagoides pteronyssinus genome and transcriptome reveals a wide range of novel allergens.</title>
        <authorList>
            <person name="Liu X.Y."/>
            <person name="Yang K.Y."/>
            <person name="Wang M.Q."/>
            <person name="Kwok J.S."/>
            <person name="Zeng X."/>
            <person name="Yang Z."/>
            <person name="Xiao X.J."/>
            <person name="Lau C.P."/>
            <person name="Li Y."/>
            <person name="Huang Z.M."/>
            <person name="Ba J.G."/>
            <person name="Yim A.K."/>
            <person name="Ouyang C.Y."/>
            <person name="Ngai S.M."/>
            <person name="Chan T.F."/>
            <person name="Leung E.L."/>
            <person name="Liu L."/>
            <person name="Liu Z.G."/>
            <person name="Tsui S.K."/>
        </authorList>
    </citation>
    <scope>NUCLEOTIDE SEQUENCE [LARGE SCALE GENOMIC DNA]</scope>
    <source>
        <strain evidence="1">Derp</strain>
    </source>
</reference>
<keyword evidence="2" id="KW-1185">Reference proteome</keyword>
<sequence>MASNICVEFMNGERVEVIESRKASSSSLSCLNSNLITRAIGDIGREIEEKKSFIHLFLQHNHHHLYPFYRTTD</sequence>
<name>A0ABQ8JFJ6_DERPT</name>
<evidence type="ECO:0000313" key="2">
    <source>
        <dbReference type="Proteomes" id="UP000887458"/>
    </source>
</evidence>
<dbReference type="EMBL" id="NJHN03000041">
    <property type="protein sequence ID" value="KAH9421363.1"/>
    <property type="molecule type" value="Genomic_DNA"/>
</dbReference>
<gene>
    <name evidence="1" type="ORF">DERP_010500</name>
</gene>
<protein>
    <submittedName>
        <fullName evidence="1">Uncharacterized protein</fullName>
    </submittedName>
</protein>
<evidence type="ECO:0000313" key="1">
    <source>
        <dbReference type="EMBL" id="KAH9421363.1"/>
    </source>
</evidence>
<accession>A0ABQ8JFJ6</accession>
<proteinExistence type="predicted"/>